<dbReference type="InterPro" id="IPR007197">
    <property type="entry name" value="rSAM"/>
</dbReference>
<dbReference type="InterPro" id="IPR034505">
    <property type="entry name" value="Coproporphyrinogen-III_oxidase"/>
</dbReference>
<gene>
    <name evidence="7" type="ORF">HBA18_07640</name>
</gene>
<proteinExistence type="predicted"/>
<sequence length="445" mass="49363">MFVDLTPFDETILGTHTPDPLRFAFPPKKHAHAATHQMPLPLEQGIAGVTTQLLSPPVQSGPRCLYIHVPFCRVRCTYCHFFQHAASRTLIDSYFAALLKELGMKAAMPWTQAQPFEAVYVGGGTPTALSAAQLQQLGQEIRRQFWLTPDCEITLEGRINGFDDNAFEHALAGGFNRFSFGVQSFNTQVRRAAKRLDDGDTVRERIHALSARQEATIVVDLLYGLPYQTAEIFAQDVADYLQTGANGIDLYQLVVAPNTPMLRMVEQGKMPPPATTAEKASLFAQGVSLMDQHDCRRLSVNHWARDQREQSRYNRLAKHGADILPLGCGAGGSIDGVGIMQHRDLATYLDAMQTNTMPIARVVAAVEHRRVYDAIKAGLDTGVLHADTLPPWQGMSVFQYLSPLFAVWQQHRLVTLCENKLQLTLAGQFWSVTLAQACIHVLQSL</sequence>
<dbReference type="Proteomes" id="UP000501408">
    <property type="component" value="Chromosome 1"/>
</dbReference>
<dbReference type="NCBIfam" id="TIGR04107">
    <property type="entry name" value="rSAM_HutW"/>
    <property type="match status" value="1"/>
</dbReference>
<accession>A0ABX6K471</accession>
<dbReference type="InterPro" id="IPR026332">
    <property type="entry name" value="HutW"/>
</dbReference>
<protein>
    <submittedName>
        <fullName evidence="7">Heme anaerobic degradation radical SAM methyltransferase ChuW/HutW</fullName>
    </submittedName>
</protein>
<dbReference type="SMART" id="SM00729">
    <property type="entry name" value="Elp3"/>
    <property type="match status" value="1"/>
</dbReference>
<name>A0ABX6K471_SALCS</name>
<keyword evidence="4" id="KW-0408">Iron</keyword>
<dbReference type="PANTHER" id="PTHR13932">
    <property type="entry name" value="COPROPORPHYRINIGEN III OXIDASE"/>
    <property type="match status" value="1"/>
</dbReference>
<evidence type="ECO:0000256" key="5">
    <source>
        <dbReference type="ARBA" id="ARBA00023014"/>
    </source>
</evidence>
<comment type="cofactor">
    <cofactor evidence="1">
        <name>[4Fe-4S] cluster</name>
        <dbReference type="ChEBI" id="CHEBI:49883"/>
    </cofactor>
</comment>
<feature type="domain" description="Radical SAM core" evidence="6">
    <location>
        <begin position="57"/>
        <end position="296"/>
    </location>
</feature>
<dbReference type="RefSeq" id="WP_167314473.1">
    <property type="nucleotide sequence ID" value="NZ_CP050266.1"/>
</dbReference>
<keyword evidence="2" id="KW-0949">S-adenosyl-L-methionine</keyword>
<evidence type="ECO:0000256" key="2">
    <source>
        <dbReference type="ARBA" id="ARBA00022691"/>
    </source>
</evidence>
<keyword evidence="7" id="KW-0808">Transferase</keyword>
<reference evidence="7 8" key="1">
    <citation type="submission" date="2020-03" db="EMBL/GenBank/DDBJ databases">
        <title>Genome mining reveals the biosynthetic pathways of PHA and ectoines of the halophilic strain Salinivibrio costicola M318 isolated from fermented shrimp paste.</title>
        <authorList>
            <person name="Doan T.V."/>
            <person name="Tran L.T."/>
            <person name="Trieu T.A."/>
            <person name="Nguyen Q.V."/>
            <person name="Quach T.N."/>
            <person name="Phi T.Q."/>
            <person name="Kumar S."/>
        </authorList>
    </citation>
    <scope>NUCLEOTIDE SEQUENCE [LARGE SCALE GENOMIC DNA]</scope>
    <source>
        <strain evidence="7 8">M318</strain>
    </source>
</reference>
<keyword evidence="3" id="KW-0479">Metal-binding</keyword>
<keyword evidence="8" id="KW-1185">Reference proteome</keyword>
<dbReference type="CDD" id="cd01335">
    <property type="entry name" value="Radical_SAM"/>
    <property type="match status" value="1"/>
</dbReference>
<dbReference type="SFLD" id="SFLDG01065">
    <property type="entry name" value="anaerobic_coproporphyrinogen-I"/>
    <property type="match status" value="1"/>
</dbReference>
<dbReference type="Gene3D" id="3.20.20.70">
    <property type="entry name" value="Aldolase class I"/>
    <property type="match status" value="1"/>
</dbReference>
<dbReference type="InterPro" id="IPR006638">
    <property type="entry name" value="Elp3/MiaA/NifB-like_rSAM"/>
</dbReference>
<evidence type="ECO:0000256" key="3">
    <source>
        <dbReference type="ARBA" id="ARBA00022723"/>
    </source>
</evidence>
<dbReference type="Pfam" id="PF04055">
    <property type="entry name" value="Radical_SAM"/>
    <property type="match status" value="1"/>
</dbReference>
<dbReference type="GO" id="GO:0032259">
    <property type="term" value="P:methylation"/>
    <property type="evidence" value="ECO:0007669"/>
    <property type="project" value="UniProtKB-KW"/>
</dbReference>
<evidence type="ECO:0000313" key="8">
    <source>
        <dbReference type="Proteomes" id="UP000501408"/>
    </source>
</evidence>
<evidence type="ECO:0000256" key="4">
    <source>
        <dbReference type="ARBA" id="ARBA00023004"/>
    </source>
</evidence>
<keyword evidence="5" id="KW-0411">Iron-sulfur</keyword>
<dbReference type="InterPro" id="IPR013785">
    <property type="entry name" value="Aldolase_TIM"/>
</dbReference>
<evidence type="ECO:0000259" key="6">
    <source>
        <dbReference type="PROSITE" id="PS51918"/>
    </source>
</evidence>
<dbReference type="SUPFAM" id="SSF102114">
    <property type="entry name" value="Radical SAM enzymes"/>
    <property type="match status" value="1"/>
</dbReference>
<keyword evidence="7" id="KW-0489">Methyltransferase</keyword>
<dbReference type="EMBL" id="CP050266">
    <property type="protein sequence ID" value="QIR06259.1"/>
    <property type="molecule type" value="Genomic_DNA"/>
</dbReference>
<evidence type="ECO:0000256" key="1">
    <source>
        <dbReference type="ARBA" id="ARBA00001966"/>
    </source>
</evidence>
<dbReference type="InterPro" id="IPR058240">
    <property type="entry name" value="rSAM_sf"/>
</dbReference>
<dbReference type="PROSITE" id="PS51918">
    <property type="entry name" value="RADICAL_SAM"/>
    <property type="match status" value="1"/>
</dbReference>
<dbReference type="PANTHER" id="PTHR13932:SF9">
    <property type="entry name" value="COPROPORPHYRINOGEN III OXIDASE"/>
    <property type="match status" value="1"/>
</dbReference>
<dbReference type="SFLD" id="SFLDS00029">
    <property type="entry name" value="Radical_SAM"/>
    <property type="match status" value="1"/>
</dbReference>
<evidence type="ECO:0000313" key="7">
    <source>
        <dbReference type="EMBL" id="QIR06259.1"/>
    </source>
</evidence>
<dbReference type="GO" id="GO:0008168">
    <property type="term" value="F:methyltransferase activity"/>
    <property type="evidence" value="ECO:0007669"/>
    <property type="project" value="UniProtKB-KW"/>
</dbReference>
<dbReference type="SFLD" id="SFLDF00311">
    <property type="entry name" value="heme_degradation_proteins_(Hut"/>
    <property type="match status" value="1"/>
</dbReference>
<organism evidence="7 8">
    <name type="scientific">Salinivibrio costicola</name>
    <name type="common">Vibrio costicola</name>
    <dbReference type="NCBI Taxonomy" id="51367"/>
    <lineage>
        <taxon>Bacteria</taxon>
        <taxon>Pseudomonadati</taxon>
        <taxon>Pseudomonadota</taxon>
        <taxon>Gammaproteobacteria</taxon>
        <taxon>Vibrionales</taxon>
        <taxon>Vibrionaceae</taxon>
        <taxon>Salinivibrio</taxon>
    </lineage>
</organism>